<evidence type="ECO:0000313" key="7">
    <source>
        <dbReference type="Proteomes" id="UP000328848"/>
    </source>
</evidence>
<dbReference type="Gene3D" id="3.60.15.10">
    <property type="entry name" value="Ribonuclease Z/Hydroxyacylglutathione hydrolase-like"/>
    <property type="match status" value="1"/>
</dbReference>
<reference evidence="6 7" key="1">
    <citation type="submission" date="2019-04" db="EMBL/GenBank/DDBJ databases">
        <authorList>
            <person name="Brisse S."/>
            <person name="Rodrigues C."/>
        </authorList>
    </citation>
    <scope>NUCLEOTIDE SEQUENCE [LARGE SCALE GENOMIC DNA]</scope>
    <source>
        <strain evidence="6">SB5857</strain>
    </source>
</reference>
<evidence type="ECO:0000313" key="6">
    <source>
        <dbReference type="EMBL" id="VGP86577.1"/>
    </source>
</evidence>
<organism evidence="6 7">
    <name type="scientific">Klebsiella africana</name>
    <dbReference type="NCBI Taxonomy" id="2489010"/>
    <lineage>
        <taxon>Bacteria</taxon>
        <taxon>Pseudomonadati</taxon>
        <taxon>Pseudomonadota</taxon>
        <taxon>Gammaproteobacteria</taxon>
        <taxon>Enterobacterales</taxon>
        <taxon>Enterobacteriaceae</taxon>
        <taxon>Klebsiella/Raoultella group</taxon>
        <taxon>Klebsiella</taxon>
    </lineage>
</organism>
<dbReference type="EC" id="3.1.1.-" evidence="6"/>
<dbReference type="InterPro" id="IPR036866">
    <property type="entry name" value="RibonucZ/Hydroxyglut_hydro"/>
</dbReference>
<dbReference type="InterPro" id="IPR001279">
    <property type="entry name" value="Metallo-B-lactamas"/>
</dbReference>
<dbReference type="RefSeq" id="WP_029602123.1">
    <property type="nucleotide sequence ID" value="NZ_CAAHGQ010000047.1"/>
</dbReference>
<dbReference type="SMART" id="SM00849">
    <property type="entry name" value="Lactamase_B"/>
    <property type="match status" value="1"/>
</dbReference>
<name>A0A8B6IRZ1_9ENTR</name>
<dbReference type="SUPFAM" id="SSF56281">
    <property type="entry name" value="Metallo-hydrolase/oxidoreductase"/>
    <property type="match status" value="1"/>
</dbReference>
<dbReference type="GO" id="GO:0016787">
    <property type="term" value="F:hydrolase activity"/>
    <property type="evidence" value="ECO:0007669"/>
    <property type="project" value="UniProtKB-KW"/>
</dbReference>
<evidence type="ECO:0000256" key="1">
    <source>
        <dbReference type="ARBA" id="ARBA00007749"/>
    </source>
</evidence>
<evidence type="ECO:0000256" key="4">
    <source>
        <dbReference type="ARBA" id="ARBA00022833"/>
    </source>
</evidence>
<comment type="caution">
    <text evidence="6">The sequence shown here is derived from an EMBL/GenBank/DDBJ whole genome shotgun (WGS) entry which is preliminary data.</text>
</comment>
<keyword evidence="2" id="KW-0479">Metal-binding</keyword>
<dbReference type="EMBL" id="CAAHGQ010000047">
    <property type="protein sequence ID" value="VGP86577.1"/>
    <property type="molecule type" value="Genomic_DNA"/>
</dbReference>
<sequence>MSSLKSLPILRNQAPGFFRYALGNLVVTALYDGYVTLDPMSLSGITDEERKSDLARQLLPTSGALDTSVNAFLIHNGERLILIDAGSAHFAGPSMGRLLDNIAAAGYKPEDVDTILLTHMHPDHIGGITNDKGEALFVNATVWAHKDDADFWLDNDLAATLAEDQRPFFTIAQDAAAPYIASDRFKTFIQGDDLIPDLVSVVDARGHTPGHTAFMVTSAGDKMLFWGDISHLPSIQLPHPGATIELDVYPEMAIASRERVLAASAEEGYVIGAAHLPFPGIGRVRKDTATGYAWVSVEYAALPAL</sequence>
<evidence type="ECO:0000256" key="3">
    <source>
        <dbReference type="ARBA" id="ARBA00022801"/>
    </source>
</evidence>
<evidence type="ECO:0000259" key="5">
    <source>
        <dbReference type="SMART" id="SM00849"/>
    </source>
</evidence>
<feature type="domain" description="Metallo-beta-lactamase" evidence="5">
    <location>
        <begin position="68"/>
        <end position="275"/>
    </location>
</feature>
<accession>A0A8B6IRZ1</accession>
<dbReference type="CDD" id="cd07720">
    <property type="entry name" value="OPHC2-like_MBL-fold"/>
    <property type="match status" value="1"/>
</dbReference>
<evidence type="ECO:0000256" key="2">
    <source>
        <dbReference type="ARBA" id="ARBA00022723"/>
    </source>
</evidence>
<gene>
    <name evidence="6" type="primary">ytnP_1</name>
    <name evidence="6" type="ORF">SB5857_01770</name>
</gene>
<dbReference type="PANTHER" id="PTHR42978:SF6">
    <property type="entry name" value="QUORUM-QUENCHING LACTONASE YTNP-RELATED"/>
    <property type="match status" value="1"/>
</dbReference>
<dbReference type="GO" id="GO:0046872">
    <property type="term" value="F:metal ion binding"/>
    <property type="evidence" value="ECO:0007669"/>
    <property type="project" value="UniProtKB-KW"/>
</dbReference>
<comment type="similarity">
    <text evidence="1">Belongs to the metallo-beta-lactamase superfamily.</text>
</comment>
<dbReference type="Pfam" id="PF00753">
    <property type="entry name" value="Lactamase_B"/>
    <property type="match status" value="1"/>
</dbReference>
<dbReference type="Proteomes" id="UP000328848">
    <property type="component" value="Unassembled WGS sequence"/>
</dbReference>
<proteinExistence type="inferred from homology"/>
<dbReference type="AlphaFoldDB" id="A0A8B6IRZ1"/>
<dbReference type="PANTHER" id="PTHR42978">
    <property type="entry name" value="QUORUM-QUENCHING LACTONASE YTNP-RELATED-RELATED"/>
    <property type="match status" value="1"/>
</dbReference>
<protein>
    <submittedName>
        <fullName evidence="6">Putative quorum-quenching lactonase YtnP</fullName>
        <ecNumber evidence="6">3.1.1.-</ecNumber>
    </submittedName>
</protein>
<dbReference type="InterPro" id="IPR051013">
    <property type="entry name" value="MBL_superfamily_lactonases"/>
</dbReference>
<keyword evidence="4" id="KW-0862">Zinc</keyword>
<keyword evidence="3 6" id="KW-0378">Hydrolase</keyword>